<feature type="transmembrane region" description="Helical" evidence="1">
    <location>
        <begin position="204"/>
        <end position="224"/>
    </location>
</feature>
<dbReference type="Proteomes" id="UP000800093">
    <property type="component" value="Unassembled WGS sequence"/>
</dbReference>
<dbReference type="OrthoDB" id="3909783at2759"/>
<reference evidence="3" key="1">
    <citation type="journal article" date="2020" name="Stud. Mycol.">
        <title>101 Dothideomycetes genomes: A test case for predicting lifestyles and emergence of pathogens.</title>
        <authorList>
            <person name="Haridas S."/>
            <person name="Albert R."/>
            <person name="Binder M."/>
            <person name="Bloem J."/>
            <person name="LaButti K."/>
            <person name="Salamov A."/>
            <person name="Andreopoulos B."/>
            <person name="Baker S."/>
            <person name="Barry K."/>
            <person name="Bills G."/>
            <person name="Bluhm B."/>
            <person name="Cannon C."/>
            <person name="Castanera R."/>
            <person name="Culley D."/>
            <person name="Daum C."/>
            <person name="Ezra D."/>
            <person name="Gonzalez J."/>
            <person name="Henrissat B."/>
            <person name="Kuo A."/>
            <person name="Liang C."/>
            <person name="Lipzen A."/>
            <person name="Lutzoni F."/>
            <person name="Magnuson J."/>
            <person name="Mondo S."/>
            <person name="Nolan M."/>
            <person name="Ohm R."/>
            <person name="Pangilinan J."/>
            <person name="Park H.-J."/>
            <person name="Ramirez L."/>
            <person name="Alfaro M."/>
            <person name="Sun H."/>
            <person name="Tritt A."/>
            <person name="Yoshinaga Y."/>
            <person name="Zwiers L.-H."/>
            <person name="Turgeon B."/>
            <person name="Goodwin S."/>
            <person name="Spatafora J."/>
            <person name="Crous P."/>
            <person name="Grigoriev I."/>
        </authorList>
    </citation>
    <scope>NUCLEOTIDE SEQUENCE [LARGE SCALE GENOMIC DNA]</scope>
    <source>
        <strain evidence="3">CBS 304.66</strain>
    </source>
</reference>
<evidence type="ECO:0000313" key="2">
    <source>
        <dbReference type="EMBL" id="KAF2261783.1"/>
    </source>
</evidence>
<name>A0A9P4K6C5_9PLEO</name>
<keyword evidence="1" id="KW-0812">Transmembrane</keyword>
<sequence>MHSHILPQSCLLPADPDSTGFGIRLALMIPLGVAVILSAIWTVLRTRINLEALRRISAAVYQLNALQLTTAIILLAIAWSKRKHSDWFHMQFALNMAGVSSWSTSLGAIVIPGWFTKKFFQLPALVGWHIICFLNMKEFQAQVQRISPECSAHGPSALQIRAMWAAFVLIVLMSAFVAVFNREASSNFRVIDFLPPVRTWKSRYIFLLQCLPFLAITIGFYISFPFYNKQKQFLSESEDEWTTGQVMTLCFVVIGSVAELWNTFDMDECVREHIASSFLLLKKFSDANTRVARRLLNVAKDKDPESLNSDLY</sequence>
<comment type="caution">
    <text evidence="2">The sequence shown here is derived from an EMBL/GenBank/DDBJ whole genome shotgun (WGS) entry which is preliminary data.</text>
</comment>
<proteinExistence type="predicted"/>
<feature type="transmembrane region" description="Helical" evidence="1">
    <location>
        <begin position="56"/>
        <end position="80"/>
    </location>
</feature>
<evidence type="ECO:0000313" key="3">
    <source>
        <dbReference type="Proteomes" id="UP000800093"/>
    </source>
</evidence>
<gene>
    <name evidence="2" type="ORF">CC78DRAFT_546367</name>
</gene>
<keyword evidence="1" id="KW-0472">Membrane</keyword>
<feature type="transmembrane region" description="Helical" evidence="1">
    <location>
        <begin position="244"/>
        <end position="261"/>
    </location>
</feature>
<feature type="transmembrane region" description="Helical" evidence="1">
    <location>
        <begin position="21"/>
        <end position="44"/>
    </location>
</feature>
<keyword evidence="1" id="KW-1133">Transmembrane helix</keyword>
<feature type="transmembrane region" description="Helical" evidence="1">
    <location>
        <begin position="162"/>
        <end position="180"/>
    </location>
</feature>
<keyword evidence="3" id="KW-1185">Reference proteome</keyword>
<dbReference type="EMBL" id="ML986650">
    <property type="protein sequence ID" value="KAF2261783.1"/>
    <property type="molecule type" value="Genomic_DNA"/>
</dbReference>
<accession>A0A9P4K6C5</accession>
<organism evidence="2 3">
    <name type="scientific">Lojkania enalia</name>
    <dbReference type="NCBI Taxonomy" id="147567"/>
    <lineage>
        <taxon>Eukaryota</taxon>
        <taxon>Fungi</taxon>
        <taxon>Dikarya</taxon>
        <taxon>Ascomycota</taxon>
        <taxon>Pezizomycotina</taxon>
        <taxon>Dothideomycetes</taxon>
        <taxon>Pleosporomycetidae</taxon>
        <taxon>Pleosporales</taxon>
        <taxon>Pleosporales incertae sedis</taxon>
        <taxon>Lojkania</taxon>
    </lineage>
</organism>
<dbReference type="AlphaFoldDB" id="A0A9P4K6C5"/>
<protein>
    <submittedName>
        <fullName evidence="2">Uncharacterized protein</fullName>
    </submittedName>
</protein>
<evidence type="ECO:0000256" key="1">
    <source>
        <dbReference type="SAM" id="Phobius"/>
    </source>
</evidence>
<feature type="transmembrane region" description="Helical" evidence="1">
    <location>
        <begin position="92"/>
        <end position="115"/>
    </location>
</feature>